<dbReference type="Proteomes" id="UP000677054">
    <property type="component" value="Unassembled WGS sequence"/>
</dbReference>
<evidence type="ECO:0000256" key="2">
    <source>
        <dbReference type="ARBA" id="ARBA00011738"/>
    </source>
</evidence>
<dbReference type="OrthoDB" id="8300009at2759"/>
<dbReference type="GO" id="GO:0009092">
    <property type="term" value="P:homoserine metabolic process"/>
    <property type="evidence" value="ECO:0007669"/>
    <property type="project" value="TreeGrafter"/>
</dbReference>
<comment type="similarity">
    <text evidence="1">Belongs to the AB hydrolase superfamily. MetX family.</text>
</comment>
<dbReference type="PIRSF" id="PIRSF000443">
    <property type="entry name" value="Homoser_Ac_trans"/>
    <property type="match status" value="1"/>
</dbReference>
<accession>A0A7R9A539</accession>
<comment type="subunit">
    <text evidence="2">Homodimer.</text>
</comment>
<reference evidence="10" key="1">
    <citation type="submission" date="2020-11" db="EMBL/GenBank/DDBJ databases">
        <authorList>
            <person name="Tran Van P."/>
        </authorList>
    </citation>
    <scope>NUCLEOTIDE SEQUENCE</scope>
</reference>
<evidence type="ECO:0000256" key="6">
    <source>
        <dbReference type="ARBA" id="ARBA00023167"/>
    </source>
</evidence>
<protein>
    <recommendedName>
        <fullName evidence="9">AB hydrolase-1 domain-containing protein</fullName>
    </recommendedName>
</protein>
<dbReference type="SUPFAM" id="SSF53335">
    <property type="entry name" value="S-adenosyl-L-methionine-dependent methyltransferases"/>
    <property type="match status" value="1"/>
</dbReference>
<evidence type="ECO:0000256" key="4">
    <source>
        <dbReference type="ARBA" id="ARBA00022605"/>
    </source>
</evidence>
<dbReference type="InterPro" id="IPR010743">
    <property type="entry name" value="Methionine_synth_MetW"/>
</dbReference>
<evidence type="ECO:0000259" key="9">
    <source>
        <dbReference type="Pfam" id="PF00561"/>
    </source>
</evidence>
<dbReference type="InterPro" id="IPR000073">
    <property type="entry name" value="AB_hydrolase_1"/>
</dbReference>
<dbReference type="AlphaFoldDB" id="A0A7R9A539"/>
<feature type="active site" evidence="8">
    <location>
        <position position="356"/>
    </location>
</feature>
<keyword evidence="11" id="KW-1185">Reference proteome</keyword>
<dbReference type="Gene3D" id="3.40.50.150">
    <property type="entry name" value="Vaccinia Virus protein VP39"/>
    <property type="match status" value="1"/>
</dbReference>
<dbReference type="Pfam" id="PF00561">
    <property type="entry name" value="Abhydrolase_1"/>
    <property type="match status" value="1"/>
</dbReference>
<dbReference type="InterPro" id="IPR008220">
    <property type="entry name" value="HAT_MetX-like"/>
</dbReference>
<dbReference type="GO" id="GO:0004414">
    <property type="term" value="F:homoserine O-acetyltransferase activity"/>
    <property type="evidence" value="ECO:0007669"/>
    <property type="project" value="TreeGrafter"/>
</dbReference>
<sequence>YNKSMQEINTIGIVKAQTAHFNAPLTLKSGAVLPQFEIVYETYGTLNADKSNAVLICHALSGNHHVAGKYTDADKNVGWWDNLIGPNKPLDTNKFFVIGLNNLGGCHGSSGPSSINPATNKPWGSAFPIVTVEDWVNSQALLLDYLGIKQLAAVIGGSLGGMQALQWTLAYKDRVRHALVIASAPNLTAQNMAFNEVARQAIITDPEFYGGDYYTHGVVPRRGLRIARMLGHITYLSDDVMGEKFGRKLRSGEIKYSFDVEFEMESYLRYQGDKFAGEFDANTYLRMTRALDYYDPALLLNGDLSAALKQASAQFLVVSFTSDWRFSPARSREIVKALLDNELTVSYAEVTAAHGHDAFLMPDAHYHNILRNYLSKVEPASKVLDLGCGDGTLLKYLRELHAVKGYGVEKDDANWLACLQNGTNVIQMDLEDGLSGFENQSFDTVILSQTLQAMHNTEEIVLEMLR</sequence>
<evidence type="ECO:0000256" key="5">
    <source>
        <dbReference type="ARBA" id="ARBA00022679"/>
    </source>
</evidence>
<dbReference type="NCBIfam" id="TIGR01392">
    <property type="entry name" value="homoserO_Ac_trn"/>
    <property type="match status" value="1"/>
</dbReference>
<dbReference type="EMBL" id="LR901430">
    <property type="protein sequence ID" value="CAD7248590.1"/>
    <property type="molecule type" value="Genomic_DNA"/>
</dbReference>
<gene>
    <name evidence="10" type="ORF">DSTB1V02_LOCUS8401</name>
</gene>
<feature type="domain" description="AB hydrolase-1" evidence="9">
    <location>
        <begin position="52"/>
        <end position="359"/>
    </location>
</feature>
<dbReference type="Gene3D" id="1.10.1740.110">
    <property type="match status" value="1"/>
</dbReference>
<proteinExistence type="inferred from homology"/>
<keyword evidence="6" id="KW-0486">Methionine biosynthesis</keyword>
<dbReference type="GO" id="GO:0009086">
    <property type="term" value="P:methionine biosynthetic process"/>
    <property type="evidence" value="ECO:0007669"/>
    <property type="project" value="UniProtKB-KW"/>
</dbReference>
<dbReference type="CDD" id="cd02440">
    <property type="entry name" value="AdoMet_MTases"/>
    <property type="match status" value="1"/>
</dbReference>
<evidence type="ECO:0000256" key="3">
    <source>
        <dbReference type="ARBA" id="ARBA00022490"/>
    </source>
</evidence>
<dbReference type="InterPro" id="IPR029058">
    <property type="entry name" value="AB_hydrolase_fold"/>
</dbReference>
<dbReference type="Gene3D" id="3.40.50.1820">
    <property type="entry name" value="alpha/beta hydrolase"/>
    <property type="match status" value="1"/>
</dbReference>
<keyword evidence="5" id="KW-0808">Transferase</keyword>
<evidence type="ECO:0000313" key="10">
    <source>
        <dbReference type="EMBL" id="CAD7248590.1"/>
    </source>
</evidence>
<organism evidence="10">
    <name type="scientific">Darwinula stevensoni</name>
    <dbReference type="NCBI Taxonomy" id="69355"/>
    <lineage>
        <taxon>Eukaryota</taxon>
        <taxon>Metazoa</taxon>
        <taxon>Ecdysozoa</taxon>
        <taxon>Arthropoda</taxon>
        <taxon>Crustacea</taxon>
        <taxon>Oligostraca</taxon>
        <taxon>Ostracoda</taxon>
        <taxon>Podocopa</taxon>
        <taxon>Podocopida</taxon>
        <taxon>Darwinulocopina</taxon>
        <taxon>Darwinuloidea</taxon>
        <taxon>Darwinulidae</taxon>
        <taxon>Darwinula</taxon>
    </lineage>
</organism>
<dbReference type="PANTHER" id="PTHR32268">
    <property type="entry name" value="HOMOSERINE O-ACETYLTRANSFERASE"/>
    <property type="match status" value="1"/>
</dbReference>
<evidence type="ECO:0000313" key="11">
    <source>
        <dbReference type="Proteomes" id="UP000677054"/>
    </source>
</evidence>
<evidence type="ECO:0000256" key="1">
    <source>
        <dbReference type="ARBA" id="ARBA00006886"/>
    </source>
</evidence>
<keyword evidence="7" id="KW-0012">Acyltransferase</keyword>
<dbReference type="PANTHER" id="PTHR32268:SF11">
    <property type="entry name" value="HOMOSERINE O-ACETYLTRANSFERASE"/>
    <property type="match status" value="1"/>
</dbReference>
<evidence type="ECO:0000256" key="7">
    <source>
        <dbReference type="ARBA" id="ARBA00023315"/>
    </source>
</evidence>
<evidence type="ECO:0000256" key="8">
    <source>
        <dbReference type="PIRSR" id="PIRSR000443-1"/>
    </source>
</evidence>
<dbReference type="InterPro" id="IPR029063">
    <property type="entry name" value="SAM-dependent_MTases_sf"/>
</dbReference>
<keyword evidence="3" id="KW-0963">Cytoplasm</keyword>
<dbReference type="SUPFAM" id="SSF53474">
    <property type="entry name" value="alpha/beta-Hydrolases"/>
    <property type="match status" value="1"/>
</dbReference>
<dbReference type="HAMAP" id="MF_00296">
    <property type="entry name" value="MetX_acyltransf"/>
    <property type="match status" value="1"/>
</dbReference>
<dbReference type="FunFam" id="1.10.1740.110:FF:000001">
    <property type="entry name" value="Homoserine O-acetyltransferase"/>
    <property type="match status" value="1"/>
</dbReference>
<dbReference type="EMBL" id="CAJPEV010001913">
    <property type="protein sequence ID" value="CAG0894863.1"/>
    <property type="molecule type" value="Genomic_DNA"/>
</dbReference>
<feature type="active site" evidence="8">
    <location>
        <position position="323"/>
    </location>
</feature>
<name>A0A7R9A539_9CRUS</name>
<dbReference type="Pfam" id="PF07021">
    <property type="entry name" value="MetW"/>
    <property type="match status" value="1"/>
</dbReference>
<feature type="non-terminal residue" evidence="10">
    <location>
        <position position="1"/>
    </location>
</feature>
<feature type="active site" description="Nucleophile" evidence="8">
    <location>
        <position position="158"/>
    </location>
</feature>
<feature type="non-terminal residue" evidence="10">
    <location>
        <position position="466"/>
    </location>
</feature>
<keyword evidence="4" id="KW-0028">Amino-acid biosynthesis</keyword>
<dbReference type="NCBIfam" id="NF001209">
    <property type="entry name" value="PRK00175.1"/>
    <property type="match status" value="1"/>
</dbReference>